<gene>
    <name evidence="2" type="ORF">O181_080122</name>
</gene>
<dbReference type="OrthoDB" id="3132747at2759"/>
<comment type="caution">
    <text evidence="2">The sequence shown here is derived from an EMBL/GenBank/DDBJ whole genome shotgun (WGS) entry which is preliminary data.</text>
</comment>
<dbReference type="Pfam" id="PF20515">
    <property type="entry name" value="2OG-FeII_Oxy_6"/>
    <property type="match status" value="1"/>
</dbReference>
<name>A0A9Q3FNB7_9BASI</name>
<reference evidence="2" key="1">
    <citation type="submission" date="2021-03" db="EMBL/GenBank/DDBJ databases">
        <title>Draft genome sequence of rust myrtle Austropuccinia psidii MF-1, a brazilian biotype.</title>
        <authorList>
            <person name="Quecine M.C."/>
            <person name="Pachon D.M.R."/>
            <person name="Bonatelli M.L."/>
            <person name="Correr F.H."/>
            <person name="Franceschini L.M."/>
            <person name="Leite T.F."/>
            <person name="Margarido G.R.A."/>
            <person name="Almeida C.A."/>
            <person name="Ferrarezi J.A."/>
            <person name="Labate C.A."/>
        </authorList>
    </citation>
    <scope>NUCLEOTIDE SEQUENCE</scope>
    <source>
        <strain evidence="2">MF-1</strain>
    </source>
</reference>
<evidence type="ECO:0000259" key="1">
    <source>
        <dbReference type="Pfam" id="PF20515"/>
    </source>
</evidence>
<protein>
    <recommendedName>
        <fullName evidence="1">Tet-like 2OG-Fe(II) oxygenase domain-containing protein</fullName>
    </recommendedName>
</protein>
<dbReference type="InterPro" id="IPR046798">
    <property type="entry name" value="2OG-FeII_Oxy_6"/>
</dbReference>
<evidence type="ECO:0000313" key="3">
    <source>
        <dbReference type="Proteomes" id="UP000765509"/>
    </source>
</evidence>
<dbReference type="AlphaFoldDB" id="A0A9Q3FNB7"/>
<proteinExistence type="predicted"/>
<dbReference type="Proteomes" id="UP000765509">
    <property type="component" value="Unassembled WGS sequence"/>
</dbReference>
<evidence type="ECO:0000313" key="2">
    <source>
        <dbReference type="EMBL" id="MBW0540407.1"/>
    </source>
</evidence>
<feature type="domain" description="Tet-like 2OG-Fe(II) oxygenase" evidence="1">
    <location>
        <begin position="19"/>
        <end position="150"/>
    </location>
</feature>
<accession>A0A9Q3FNB7</accession>
<organism evidence="2 3">
    <name type="scientific">Austropuccinia psidii MF-1</name>
    <dbReference type="NCBI Taxonomy" id="1389203"/>
    <lineage>
        <taxon>Eukaryota</taxon>
        <taxon>Fungi</taxon>
        <taxon>Dikarya</taxon>
        <taxon>Basidiomycota</taxon>
        <taxon>Pucciniomycotina</taxon>
        <taxon>Pucciniomycetes</taxon>
        <taxon>Pucciniales</taxon>
        <taxon>Sphaerophragmiaceae</taxon>
        <taxon>Austropuccinia</taxon>
    </lineage>
</organism>
<sequence length="150" mass="16940">MESPLLKILLATQIVKDFIKTFMSLSQNCQEIKINKQVLGRIMKGIGFCRCSDSGNSAGFYSQKPGLTPHQIETDNKKWSKIQQYVELIYSRISHFSKSAANLNQSLIEAAKLPNSSQLKWTVATLKEEFQSFTNVIVAKDGLFNKPHQD</sequence>
<dbReference type="EMBL" id="AVOT02045075">
    <property type="protein sequence ID" value="MBW0540407.1"/>
    <property type="molecule type" value="Genomic_DNA"/>
</dbReference>
<keyword evidence="3" id="KW-1185">Reference proteome</keyword>